<evidence type="ECO:0000313" key="2">
    <source>
        <dbReference type="EMBL" id="CAF5025279.1"/>
    </source>
</evidence>
<dbReference type="Proteomes" id="UP000676336">
    <property type="component" value="Unassembled WGS sequence"/>
</dbReference>
<protein>
    <submittedName>
        <fullName evidence="1">Uncharacterized protein</fullName>
    </submittedName>
</protein>
<feature type="non-terminal residue" evidence="1">
    <location>
        <position position="1"/>
    </location>
</feature>
<dbReference type="EMBL" id="CAJOBJ010220062">
    <property type="protein sequence ID" value="CAF5031165.1"/>
    <property type="molecule type" value="Genomic_DNA"/>
</dbReference>
<reference evidence="1" key="1">
    <citation type="submission" date="2021-02" db="EMBL/GenBank/DDBJ databases">
        <authorList>
            <person name="Nowell W R."/>
        </authorList>
    </citation>
    <scope>NUCLEOTIDE SEQUENCE</scope>
</reference>
<comment type="caution">
    <text evidence="1">The sequence shown here is derived from an EMBL/GenBank/DDBJ whole genome shotgun (WGS) entry which is preliminary data.</text>
</comment>
<evidence type="ECO:0000313" key="1">
    <source>
        <dbReference type="EMBL" id="CAF5018995.1"/>
    </source>
</evidence>
<dbReference type="Proteomes" id="UP000681720">
    <property type="component" value="Unassembled WGS sequence"/>
</dbReference>
<gene>
    <name evidence="3" type="ORF">GIL414_LOCUS58906</name>
    <name evidence="1" type="ORF">SMN809_LOCUS57555</name>
    <name evidence="2" type="ORF">SMN809_LOCUS57833</name>
</gene>
<dbReference type="AlphaFoldDB" id="A0A8S3DHB8"/>
<accession>A0A8S3DHB8</accession>
<name>A0A8S3DHB8_9BILA</name>
<organism evidence="1 4">
    <name type="scientific">Rotaria magnacalcarata</name>
    <dbReference type="NCBI Taxonomy" id="392030"/>
    <lineage>
        <taxon>Eukaryota</taxon>
        <taxon>Metazoa</taxon>
        <taxon>Spiralia</taxon>
        <taxon>Gnathifera</taxon>
        <taxon>Rotifera</taxon>
        <taxon>Eurotatoria</taxon>
        <taxon>Bdelloidea</taxon>
        <taxon>Philodinida</taxon>
        <taxon>Philodinidae</taxon>
        <taxon>Rotaria</taxon>
    </lineage>
</organism>
<dbReference type="EMBL" id="CAJOBI010211445">
    <property type="protein sequence ID" value="CAF5018995.1"/>
    <property type="molecule type" value="Genomic_DNA"/>
</dbReference>
<proteinExistence type="predicted"/>
<sequence length="53" mass="6037">DYITEPNPNFYQNLLRLQSKQTLKRTFSQQENPISGGRSGSTIFGYNELIITG</sequence>
<evidence type="ECO:0000313" key="3">
    <source>
        <dbReference type="EMBL" id="CAF5031165.1"/>
    </source>
</evidence>
<dbReference type="EMBL" id="CAJOBI010214076">
    <property type="protein sequence ID" value="CAF5025279.1"/>
    <property type="molecule type" value="Genomic_DNA"/>
</dbReference>
<evidence type="ECO:0000313" key="4">
    <source>
        <dbReference type="Proteomes" id="UP000676336"/>
    </source>
</evidence>